<name>A0ABT4JP75_9GAMM</name>
<dbReference type="InterPro" id="IPR007069">
    <property type="entry name" value="Transposase_32"/>
</dbReference>
<accession>A0ABT4JP75</accession>
<dbReference type="RefSeq" id="WP_269121861.1">
    <property type="nucleotide sequence ID" value="NZ_JAPUBN010000006.1"/>
</dbReference>
<sequence length="369" mass="42488">MNGLGLAQIVCYCRERQQIQANARQWQVLHHIEDCRTQKMGTGSYQCNGCGHRWFWHHSCRDRHCPQCQRQASDAWVDRQKSQLVPAPYFHIVFTLPHDLNEWVGRHSRPIYGALFHAAWSALNGLADRKYHGQAGMTAVLHTWGQNLSRHVHLHCLVPAGVLSDKGWNPIHKGYFLPVKLLSNRFRGTMVSELRQAYEQGALSTVEKATLDDTLSHLMTHPWVVYCKSALEYRETLVSYLARYTYRVGLSNHRLESWKDNQVTLSYFDNKAKKASRLSLEPAELIRRFLLHVLPRGFMRIRHYGYLSNAVKKRSLEKIKRHSGEPTKKAEKVETDTALTGCRCPSCGESKVVYLGDNNHDTQLRLNSS</sequence>
<comment type="caution">
    <text evidence="3">The sequence shown here is derived from an EMBL/GenBank/DDBJ whole genome shotgun (WGS) entry which is preliminary data.</text>
</comment>
<gene>
    <name evidence="3" type="ORF">O1D97_00600</name>
</gene>
<dbReference type="Proteomes" id="UP001149719">
    <property type="component" value="Unassembled WGS sequence"/>
</dbReference>
<evidence type="ECO:0000313" key="4">
    <source>
        <dbReference type="Proteomes" id="UP001149719"/>
    </source>
</evidence>
<dbReference type="InterPro" id="IPR054832">
    <property type="entry name" value="transpos_IS91"/>
</dbReference>
<dbReference type="Pfam" id="PF14319">
    <property type="entry name" value="Zn_Tnp_IS91"/>
    <property type="match status" value="1"/>
</dbReference>
<dbReference type="NCBIfam" id="NF033538">
    <property type="entry name" value="transpos_IS91"/>
    <property type="match status" value="1"/>
</dbReference>
<organism evidence="3 4">
    <name type="scientific">Marinomonas phaeophyticola</name>
    <dbReference type="NCBI Taxonomy" id="3004091"/>
    <lineage>
        <taxon>Bacteria</taxon>
        <taxon>Pseudomonadati</taxon>
        <taxon>Pseudomonadota</taxon>
        <taxon>Gammaproteobacteria</taxon>
        <taxon>Oceanospirillales</taxon>
        <taxon>Oceanospirillaceae</taxon>
        <taxon>Marinomonas</taxon>
    </lineage>
</organism>
<evidence type="ECO:0000259" key="2">
    <source>
        <dbReference type="Pfam" id="PF14319"/>
    </source>
</evidence>
<dbReference type="PANTHER" id="PTHR37023">
    <property type="entry name" value="TRANSPOSASE"/>
    <property type="match status" value="1"/>
</dbReference>
<dbReference type="EMBL" id="JAPUBN010000006">
    <property type="protein sequence ID" value="MCZ2720177.1"/>
    <property type="molecule type" value="Genomic_DNA"/>
</dbReference>
<reference evidence="3" key="1">
    <citation type="submission" date="2022-12" db="EMBL/GenBank/DDBJ databases">
        <title>Marinomonas 15G1-11 sp. nov, isolated from marine algae.</title>
        <authorList>
            <person name="Butt M."/>
            <person name="Choi D.G."/>
            <person name="Kim J.M."/>
            <person name="Lee J.K."/>
            <person name="Baek J.H."/>
            <person name="Jeon C.O."/>
        </authorList>
    </citation>
    <scope>NUCLEOTIDE SEQUENCE</scope>
    <source>
        <strain evidence="3">15G1-11</strain>
    </source>
</reference>
<feature type="domain" description="Transposase zinc-binding" evidence="2">
    <location>
        <begin position="18"/>
        <end position="96"/>
    </location>
</feature>
<dbReference type="PANTHER" id="PTHR37023:SF1">
    <property type="entry name" value="ISSOD25 TRANSPOSASE TNPA_ISSOD25"/>
    <property type="match status" value="1"/>
</dbReference>
<dbReference type="Pfam" id="PF04986">
    <property type="entry name" value="Y2_Tnp"/>
    <property type="match status" value="1"/>
</dbReference>
<keyword evidence="4" id="KW-1185">Reference proteome</keyword>
<feature type="domain" description="Transposase IS801/IS1294" evidence="1">
    <location>
        <begin position="136"/>
        <end position="312"/>
    </location>
</feature>
<evidence type="ECO:0000259" key="1">
    <source>
        <dbReference type="Pfam" id="PF04986"/>
    </source>
</evidence>
<proteinExistence type="predicted"/>
<evidence type="ECO:0000313" key="3">
    <source>
        <dbReference type="EMBL" id="MCZ2720177.1"/>
    </source>
</evidence>
<dbReference type="InterPro" id="IPR026889">
    <property type="entry name" value="Zn_Tnp"/>
</dbReference>
<protein>
    <submittedName>
        <fullName evidence="3">IS91 family transposase</fullName>
    </submittedName>
</protein>